<dbReference type="RefSeq" id="WP_184597797.1">
    <property type="nucleotide sequence ID" value="NZ_JACHLI010000049.1"/>
</dbReference>
<keyword evidence="1" id="KW-0732">Signal</keyword>
<evidence type="ECO:0000256" key="1">
    <source>
        <dbReference type="SAM" id="SignalP"/>
    </source>
</evidence>
<dbReference type="PROSITE" id="PS51257">
    <property type="entry name" value="PROKAR_LIPOPROTEIN"/>
    <property type="match status" value="1"/>
</dbReference>
<feature type="signal peptide" evidence="1">
    <location>
        <begin position="1"/>
        <end position="21"/>
    </location>
</feature>
<feature type="chain" id="PRO_5031422334" description="TM2 domain-containing protein" evidence="1">
    <location>
        <begin position="22"/>
        <end position="149"/>
    </location>
</feature>
<sequence length="149" mass="16565">MRSMKSAAKALLAVAVLGVTLQGCTTKLIEGQEQELETYRQKGLEVHEKNPALAAGLGVLPMAGYFYTGHPFLAVSTLPLYPFLGPLWMPFDTHGAAEARNYYATKASVEREKAKALRDLDHKLEDKEISYEQHIREQRAIEAKYSGVL</sequence>
<proteinExistence type="predicted"/>
<evidence type="ECO:0000313" key="2">
    <source>
        <dbReference type="EMBL" id="MBB4867848.1"/>
    </source>
</evidence>
<comment type="caution">
    <text evidence="2">The sequence shown here is derived from an EMBL/GenBank/DDBJ whole genome shotgun (WGS) entry which is preliminary data.</text>
</comment>
<protein>
    <recommendedName>
        <fullName evidence="4">TM2 domain-containing protein</fullName>
    </recommendedName>
</protein>
<name>A0A7W7P499_PSENT</name>
<dbReference type="AlphaFoldDB" id="A0A7W7P499"/>
<reference evidence="2 3" key="1">
    <citation type="submission" date="2020-08" db="EMBL/GenBank/DDBJ databases">
        <title>Functional genomics of gut bacteria from endangered species of beetles.</title>
        <authorList>
            <person name="Carlos-Shanley C."/>
        </authorList>
    </citation>
    <scope>NUCLEOTIDE SEQUENCE [LARGE SCALE GENOMIC DNA]</scope>
    <source>
        <strain evidence="2 3">S00179</strain>
    </source>
</reference>
<accession>A0A7W7P499</accession>
<organism evidence="2 3">
    <name type="scientific">Pseudomonas nitroreducens</name>
    <dbReference type="NCBI Taxonomy" id="46680"/>
    <lineage>
        <taxon>Bacteria</taxon>
        <taxon>Pseudomonadati</taxon>
        <taxon>Pseudomonadota</taxon>
        <taxon>Gammaproteobacteria</taxon>
        <taxon>Pseudomonadales</taxon>
        <taxon>Pseudomonadaceae</taxon>
        <taxon>Pseudomonas</taxon>
    </lineage>
</organism>
<evidence type="ECO:0000313" key="3">
    <source>
        <dbReference type="Proteomes" id="UP000566995"/>
    </source>
</evidence>
<dbReference type="Proteomes" id="UP000566995">
    <property type="component" value="Unassembled WGS sequence"/>
</dbReference>
<dbReference type="EMBL" id="JACHLI010000049">
    <property type="protein sequence ID" value="MBB4867848.1"/>
    <property type="molecule type" value="Genomic_DNA"/>
</dbReference>
<evidence type="ECO:0008006" key="4">
    <source>
        <dbReference type="Google" id="ProtNLM"/>
    </source>
</evidence>
<gene>
    <name evidence="2" type="ORF">HNP46_006767</name>
</gene>